<dbReference type="PANTHER" id="PTHR30160:SF1">
    <property type="entry name" value="LIPOPOLYSACCHARIDE 1,2-N-ACETYLGLUCOSAMINETRANSFERASE-RELATED"/>
    <property type="match status" value="1"/>
</dbReference>
<keyword evidence="1 4" id="KW-0328">Glycosyltransferase</keyword>
<dbReference type="EC" id="2.4.1.-" evidence="4"/>
<dbReference type="CDD" id="cd03789">
    <property type="entry name" value="GT9_LPS_heptosyltransferase"/>
    <property type="match status" value="1"/>
</dbReference>
<dbReference type="EMBL" id="CADCVJ010000108">
    <property type="protein sequence ID" value="CAA9472928.1"/>
    <property type="molecule type" value="Genomic_DNA"/>
</dbReference>
<evidence type="ECO:0000256" key="1">
    <source>
        <dbReference type="ARBA" id="ARBA00022676"/>
    </source>
</evidence>
<dbReference type="GO" id="GO:0009244">
    <property type="term" value="P:lipopolysaccharide core region biosynthetic process"/>
    <property type="evidence" value="ECO:0007669"/>
    <property type="project" value="TreeGrafter"/>
</dbReference>
<sequence>MTSRRAARPLLLSYRALGLGDLLTGIPALRALGRAFPDCRHVLCAPAQLSPLVALVDGIDAVSDTRPLAVPARELRAPAVAVNLHGRGPESHRALQALAPQRLIAFDCPAAGHAGPAYDDDEHEVRRWCRLLEAGGIPADPGDLDLRLPPGAARHGGEGATVLHPGAANAARRWPIARFAEVARRELRRGRRVLVTGSPDERALGVELAERAGLDPEAVLAGRTGLDELAGVIAGAGRVVCGDTGVGHLATALGTPSLLLFGPTAPSRWGPPAARSQHVVLWAGREGDPHADSPDAGLLELDVERVDAALQQLPGRRDARPRRRGPTAA</sequence>
<evidence type="ECO:0000313" key="4">
    <source>
        <dbReference type="EMBL" id="CAA9472928.1"/>
    </source>
</evidence>
<dbReference type="Gene3D" id="3.40.50.2000">
    <property type="entry name" value="Glycogen Phosphorylase B"/>
    <property type="match status" value="2"/>
</dbReference>
<dbReference type="InterPro" id="IPR051199">
    <property type="entry name" value="LPS_LOS_Heptosyltrfase"/>
</dbReference>
<evidence type="ECO:0000256" key="2">
    <source>
        <dbReference type="ARBA" id="ARBA00022679"/>
    </source>
</evidence>
<dbReference type="SUPFAM" id="SSF53756">
    <property type="entry name" value="UDP-Glycosyltransferase/glycogen phosphorylase"/>
    <property type="match status" value="1"/>
</dbReference>
<gene>
    <name evidence="4" type="ORF">AVDCRST_MAG38-1439</name>
</gene>
<dbReference type="Pfam" id="PF01075">
    <property type="entry name" value="Glyco_transf_9"/>
    <property type="match status" value="1"/>
</dbReference>
<dbReference type="PANTHER" id="PTHR30160">
    <property type="entry name" value="TETRAACYLDISACCHARIDE 4'-KINASE-RELATED"/>
    <property type="match status" value="1"/>
</dbReference>
<feature type="region of interest" description="Disordered" evidence="3">
    <location>
        <begin position="310"/>
        <end position="329"/>
    </location>
</feature>
<dbReference type="InterPro" id="IPR002201">
    <property type="entry name" value="Glyco_trans_9"/>
</dbReference>
<name>A0A6J4RMH5_9ACTN</name>
<organism evidence="4">
    <name type="scientific">uncultured Solirubrobacteraceae bacterium</name>
    <dbReference type="NCBI Taxonomy" id="1162706"/>
    <lineage>
        <taxon>Bacteria</taxon>
        <taxon>Bacillati</taxon>
        <taxon>Actinomycetota</taxon>
        <taxon>Thermoleophilia</taxon>
        <taxon>Solirubrobacterales</taxon>
        <taxon>Solirubrobacteraceae</taxon>
        <taxon>environmental samples</taxon>
    </lineage>
</organism>
<dbReference type="AlphaFoldDB" id="A0A6J4RMH5"/>
<reference evidence="4" key="1">
    <citation type="submission" date="2020-02" db="EMBL/GenBank/DDBJ databases">
        <authorList>
            <person name="Meier V. D."/>
        </authorList>
    </citation>
    <scope>NUCLEOTIDE SEQUENCE</scope>
    <source>
        <strain evidence="4">AVDCRST_MAG38</strain>
    </source>
</reference>
<dbReference type="GO" id="GO:0008713">
    <property type="term" value="F:ADP-heptose-lipopolysaccharide heptosyltransferase activity"/>
    <property type="evidence" value="ECO:0007669"/>
    <property type="project" value="TreeGrafter"/>
</dbReference>
<proteinExistence type="predicted"/>
<feature type="compositionally biased region" description="Basic residues" evidence="3">
    <location>
        <begin position="319"/>
        <end position="329"/>
    </location>
</feature>
<protein>
    <submittedName>
        <fullName evidence="4">ADP-heptose--lipooligosaccharide heptosyltransferase II</fullName>
        <ecNumber evidence="4">2.4.1.-</ecNumber>
    </submittedName>
</protein>
<accession>A0A6J4RMH5</accession>
<keyword evidence="2 4" id="KW-0808">Transferase</keyword>
<evidence type="ECO:0000256" key="3">
    <source>
        <dbReference type="SAM" id="MobiDB-lite"/>
    </source>
</evidence>
<dbReference type="GO" id="GO:0005829">
    <property type="term" value="C:cytosol"/>
    <property type="evidence" value="ECO:0007669"/>
    <property type="project" value="TreeGrafter"/>
</dbReference>